<evidence type="ECO:0000256" key="11">
    <source>
        <dbReference type="ARBA" id="ARBA00023295"/>
    </source>
</evidence>
<dbReference type="OrthoDB" id="408532at2759"/>
<feature type="domain" description="Glycoside hydrolase family 2 catalytic" evidence="13">
    <location>
        <begin position="370"/>
        <end position="664"/>
    </location>
</feature>
<dbReference type="GO" id="GO:0005764">
    <property type="term" value="C:lysosome"/>
    <property type="evidence" value="ECO:0007669"/>
    <property type="project" value="UniProtKB-SubCell"/>
</dbReference>
<keyword evidence="9" id="KW-0325">Glycoprotein</keyword>
<dbReference type="Pfam" id="PF02836">
    <property type="entry name" value="Glyco_hydro_2_C"/>
    <property type="match status" value="1"/>
</dbReference>
<reference evidence="16" key="1">
    <citation type="submission" date="2025-08" db="UniProtKB">
        <authorList>
            <consortium name="RefSeq"/>
        </authorList>
    </citation>
    <scope>IDENTIFICATION</scope>
    <source>
        <strain evidence="16">14028-0561.14</strain>
        <tissue evidence="16">Whole fly</tissue>
    </source>
</reference>
<dbReference type="OMA" id="IRLGHYQ"/>
<evidence type="ECO:0000256" key="9">
    <source>
        <dbReference type="ARBA" id="ARBA00023180"/>
    </source>
</evidence>
<dbReference type="GO" id="GO:0005975">
    <property type="term" value="P:carbohydrate metabolic process"/>
    <property type="evidence" value="ECO:0007669"/>
    <property type="project" value="InterPro"/>
</dbReference>
<dbReference type="FunFam" id="2.60.40.10:FF:000628">
    <property type="entry name" value="Beta-glucuronidase"/>
    <property type="match status" value="1"/>
</dbReference>
<dbReference type="Gene3D" id="2.60.120.260">
    <property type="entry name" value="Galactose-binding domain-like"/>
    <property type="match status" value="1"/>
</dbReference>
<dbReference type="InterPro" id="IPR006104">
    <property type="entry name" value="Glyco_hydro_2_N"/>
</dbReference>
<evidence type="ECO:0000256" key="1">
    <source>
        <dbReference type="ARBA" id="ARBA00003025"/>
    </source>
</evidence>
<dbReference type="SUPFAM" id="SSF49303">
    <property type="entry name" value="beta-Galactosidase/glucuronidase domain"/>
    <property type="match status" value="1"/>
</dbReference>
<evidence type="ECO:0000256" key="4">
    <source>
        <dbReference type="ARBA" id="ARBA00011881"/>
    </source>
</evidence>
<keyword evidence="8" id="KW-0378">Hydrolase</keyword>
<feature type="chain" id="PRO_5027834417" description="Beta-glucuronidase" evidence="12">
    <location>
        <begin position="24"/>
        <end position="693"/>
    </location>
</feature>
<dbReference type="Proteomes" id="UP001652661">
    <property type="component" value="Chromosome 3R"/>
</dbReference>
<feature type="domain" description="Glycosyl hydrolases family 2 sugar binding" evidence="14">
    <location>
        <begin position="67"/>
        <end position="245"/>
    </location>
</feature>
<dbReference type="PROSITE" id="PS00719">
    <property type="entry name" value="GLYCOSYL_HYDROL_F2_1"/>
    <property type="match status" value="1"/>
</dbReference>
<comment type="function">
    <text evidence="1">Plays an important role in the degradation of dermatan and keratan sulfates.</text>
</comment>
<dbReference type="RefSeq" id="XP_017020484.1">
    <property type="nucleotide sequence ID" value="XM_017164995.3"/>
</dbReference>
<name>A0A6P4I9E3_DROKI</name>
<dbReference type="InterPro" id="IPR006103">
    <property type="entry name" value="Glyco_hydro_2_cat"/>
</dbReference>
<keyword evidence="11" id="KW-0326">Glycosidase</keyword>
<evidence type="ECO:0000256" key="6">
    <source>
        <dbReference type="ARBA" id="ARBA00016205"/>
    </source>
</evidence>
<dbReference type="AlphaFoldDB" id="A0A6P4I9E3"/>
<keyword evidence="15" id="KW-1185">Reference proteome</keyword>
<keyword evidence="10" id="KW-0458">Lysosome</keyword>
<evidence type="ECO:0000256" key="7">
    <source>
        <dbReference type="ARBA" id="ARBA00022729"/>
    </source>
</evidence>
<dbReference type="FunFam" id="2.60.120.260:FF:000027">
    <property type="entry name" value="Beta-glucuronidase"/>
    <property type="match status" value="1"/>
</dbReference>
<dbReference type="GO" id="GO:0004566">
    <property type="term" value="F:beta-glucuronidase activity"/>
    <property type="evidence" value="ECO:0007669"/>
    <property type="project" value="UniProtKB-EC"/>
</dbReference>
<comment type="subunit">
    <text evidence="4">Homotetramer.</text>
</comment>
<dbReference type="InterPro" id="IPR017853">
    <property type="entry name" value="GH"/>
</dbReference>
<evidence type="ECO:0000256" key="10">
    <source>
        <dbReference type="ARBA" id="ARBA00023228"/>
    </source>
</evidence>
<feature type="signal peptide" evidence="12">
    <location>
        <begin position="1"/>
        <end position="23"/>
    </location>
</feature>
<dbReference type="PRINTS" id="PR00132">
    <property type="entry name" value="GLHYDRLASE2"/>
</dbReference>
<comment type="similarity">
    <text evidence="3">Belongs to the glycosyl hydrolase 2 family.</text>
</comment>
<dbReference type="EC" id="3.2.1.31" evidence="5"/>
<organism evidence="15 16">
    <name type="scientific">Drosophila kikkawai</name>
    <name type="common">Fruit fly</name>
    <dbReference type="NCBI Taxonomy" id="30033"/>
    <lineage>
        <taxon>Eukaryota</taxon>
        <taxon>Metazoa</taxon>
        <taxon>Ecdysozoa</taxon>
        <taxon>Arthropoda</taxon>
        <taxon>Hexapoda</taxon>
        <taxon>Insecta</taxon>
        <taxon>Pterygota</taxon>
        <taxon>Neoptera</taxon>
        <taxon>Endopterygota</taxon>
        <taxon>Diptera</taxon>
        <taxon>Brachycera</taxon>
        <taxon>Muscomorpha</taxon>
        <taxon>Ephydroidea</taxon>
        <taxon>Drosophilidae</taxon>
        <taxon>Drosophila</taxon>
        <taxon>Sophophora</taxon>
    </lineage>
</organism>
<dbReference type="NCBIfam" id="NF007538">
    <property type="entry name" value="PRK10150.1"/>
    <property type="match status" value="1"/>
</dbReference>
<proteinExistence type="inferred from homology"/>
<dbReference type="SUPFAM" id="SSF49785">
    <property type="entry name" value="Galactose-binding domain-like"/>
    <property type="match status" value="1"/>
</dbReference>
<dbReference type="PANTHER" id="PTHR10066">
    <property type="entry name" value="BETA-GLUCURONIDASE"/>
    <property type="match status" value="1"/>
</dbReference>
<evidence type="ECO:0000256" key="5">
    <source>
        <dbReference type="ARBA" id="ARBA00012761"/>
    </source>
</evidence>
<keyword evidence="7 12" id="KW-0732">Signal</keyword>
<evidence type="ECO:0000256" key="8">
    <source>
        <dbReference type="ARBA" id="ARBA00022801"/>
    </source>
</evidence>
<dbReference type="FunFam" id="3.20.20.80:FF:000029">
    <property type="entry name" value="Beta-glucuronidase"/>
    <property type="match status" value="1"/>
</dbReference>
<evidence type="ECO:0000259" key="13">
    <source>
        <dbReference type="Pfam" id="PF02836"/>
    </source>
</evidence>
<comment type="subcellular location">
    <subcellularLocation>
        <location evidence="2">Lysosome</location>
    </subcellularLocation>
</comment>
<dbReference type="GO" id="GO:0005615">
    <property type="term" value="C:extracellular space"/>
    <property type="evidence" value="ECO:0007669"/>
    <property type="project" value="TreeGrafter"/>
</dbReference>
<evidence type="ECO:0000256" key="3">
    <source>
        <dbReference type="ARBA" id="ARBA00007401"/>
    </source>
</evidence>
<dbReference type="Gene3D" id="3.20.20.80">
    <property type="entry name" value="Glycosidases"/>
    <property type="match status" value="1"/>
</dbReference>
<dbReference type="InterPro" id="IPR023230">
    <property type="entry name" value="Glyco_hydro_2_CS"/>
</dbReference>
<dbReference type="Pfam" id="PF02837">
    <property type="entry name" value="Glyco_hydro_2_N"/>
    <property type="match status" value="1"/>
</dbReference>
<dbReference type="Gene3D" id="2.60.40.10">
    <property type="entry name" value="Immunoglobulins"/>
    <property type="match status" value="1"/>
</dbReference>
<gene>
    <name evidence="16" type="primary">betaGlu</name>
</gene>
<evidence type="ECO:0000259" key="14">
    <source>
        <dbReference type="Pfam" id="PF02837"/>
    </source>
</evidence>
<evidence type="ECO:0000313" key="15">
    <source>
        <dbReference type="Proteomes" id="UP001652661"/>
    </source>
</evidence>
<evidence type="ECO:0000313" key="16">
    <source>
        <dbReference type="RefSeq" id="XP_017020484.1"/>
    </source>
</evidence>
<dbReference type="SUPFAM" id="SSF51445">
    <property type="entry name" value="(Trans)glycosidases"/>
    <property type="match status" value="1"/>
</dbReference>
<dbReference type="InterPro" id="IPR013783">
    <property type="entry name" value="Ig-like_fold"/>
</dbReference>
<accession>A0A6P4I9E3</accession>
<dbReference type="PANTHER" id="PTHR10066:SF67">
    <property type="entry name" value="BETA-GLUCURONIDASE"/>
    <property type="match status" value="1"/>
</dbReference>
<protein>
    <recommendedName>
        <fullName evidence="6">Beta-glucuronidase</fullName>
        <ecNumber evidence="5">3.2.1.31</ecNumber>
    </recommendedName>
</protein>
<dbReference type="InterPro" id="IPR008979">
    <property type="entry name" value="Galactose-bd-like_sf"/>
</dbReference>
<dbReference type="InterPro" id="IPR036156">
    <property type="entry name" value="Beta-gal/glucu_dom_sf"/>
</dbReference>
<sequence>MRWKGKALPFFLVLQLYVLQVSANQEGIPQSLKHNKEWPLFEYGEIRKPTPTKGLLYPRESETREVRSLDGMWRLVRSDPKDPLQGIREKWYANSLRMSGKEVIPMPVPASYNDIATTDSLRDHVGTVWYERTFYVPRLWKDGVRTWLRFGSVHYSAIVWINGRNATSHSIGHLPFEADISALLNFGGENLVTVMCDNRLGNRTIPQGSVYQASTDKGTVPVQSYTFDFFNYAGIHRSVHLYTTPLIHISDLEVRTLYSSNGMGRIDYRLWVDASQAAEYQQMLVTNLRVVLRDRDGTEVGQQMNRLVYQGSLLVPSAKPWWPYLMNSDPGYLYSMEFQLVVACNEDDSGCALQDAYRLPVGIRTLSWSNQSLLLNGVPLYLRGFGRHEDSDIRGKGLDNALLARDFNLLKWIGANAYRTSHYPYSEESMQFADEQGIMIIDECPAVNIDIFEPQLLEQHMSSLEQLIHRDRNHPSVIAWSVANEPRSAKPGALEYFETLVTYTRSIAQGRPLTAAINASPSTCHLAQFLDIVGFNRYNSWYQNAGRTDMIVDQLTEEAESWRDKFEKPIIQFEYGGDTMEGMHSLPAFIWSEEYQVQLFSKHFRAFDELRGKRWFIGEFVWNFADFRTAQTITRVGGNKKGVFTRNRQPKEVAHLLRQRYFAIARELDHCPLPEDLTVYISRHSKHSRHNEL</sequence>
<evidence type="ECO:0000256" key="12">
    <source>
        <dbReference type="SAM" id="SignalP"/>
    </source>
</evidence>
<dbReference type="GO" id="GO:0019391">
    <property type="term" value="P:glucuronoside catabolic process"/>
    <property type="evidence" value="ECO:0007669"/>
    <property type="project" value="TreeGrafter"/>
</dbReference>
<dbReference type="InterPro" id="IPR006101">
    <property type="entry name" value="Glyco_hydro_2"/>
</dbReference>
<dbReference type="GO" id="GO:0030246">
    <property type="term" value="F:carbohydrate binding"/>
    <property type="evidence" value="ECO:0007669"/>
    <property type="project" value="TreeGrafter"/>
</dbReference>
<evidence type="ECO:0000256" key="2">
    <source>
        <dbReference type="ARBA" id="ARBA00004371"/>
    </source>
</evidence>